<dbReference type="EMBL" id="LNQE01000838">
    <property type="protein sequence ID" value="KUG24669.1"/>
    <property type="molecule type" value="Genomic_DNA"/>
</dbReference>
<sequence>MGLLKGSFTFARFHVEGQLPQAFLNFVNSRIKANSYKDMPKSTEEKRLGWVSLTDILDNDFEKANYALGDYLIFSLRIDRKLISPKLMKIKLMEEERRYLAQNSKDRINKAAATGIKDKVKLELLTRLDAIPSFYDVCWAVGQKTIYFSSLAEKVVDDFADMFKKTFALNLKPFSPQENNLITKDPESSDTASLAGREFLTWLWFKSEERNGRIKVSDKEEVELHLLKKIVLEAGEGEYSQGVVCHGIHAEHKEGKEAIRQGKKVKEAGIKLIHDKNEWEFILKADSFHFQSLKLPVTDWEESQEDQSGKLLERIYLIEEAAKKIDRLYNSFLQIRYSAQWEKDEKKHMTKWLEHK</sequence>
<accession>A0A0W8FUU2</accession>
<protein>
    <recommendedName>
        <fullName evidence="2">Recombination-associated protein RdgC</fullName>
    </recommendedName>
</protein>
<reference evidence="1" key="1">
    <citation type="journal article" date="2015" name="Proc. Natl. Acad. Sci. U.S.A.">
        <title>Networks of energetic and metabolic interactions define dynamics in microbial communities.</title>
        <authorList>
            <person name="Embree M."/>
            <person name="Liu J.K."/>
            <person name="Al-Bassam M.M."/>
            <person name="Zengler K."/>
        </authorList>
    </citation>
    <scope>NUCLEOTIDE SEQUENCE</scope>
</reference>
<dbReference type="AlphaFoldDB" id="A0A0W8FUU2"/>
<evidence type="ECO:0008006" key="2">
    <source>
        <dbReference type="Google" id="ProtNLM"/>
    </source>
</evidence>
<proteinExistence type="predicted"/>
<organism evidence="1">
    <name type="scientific">hydrocarbon metagenome</name>
    <dbReference type="NCBI Taxonomy" id="938273"/>
    <lineage>
        <taxon>unclassified sequences</taxon>
        <taxon>metagenomes</taxon>
        <taxon>ecological metagenomes</taxon>
    </lineage>
</organism>
<evidence type="ECO:0000313" key="1">
    <source>
        <dbReference type="EMBL" id="KUG24669.1"/>
    </source>
</evidence>
<comment type="caution">
    <text evidence="1">The sequence shown here is derived from an EMBL/GenBank/DDBJ whole genome shotgun (WGS) entry which is preliminary data.</text>
</comment>
<name>A0A0W8FUU2_9ZZZZ</name>
<gene>
    <name evidence="1" type="ORF">ASZ90_005543</name>
</gene>